<dbReference type="Proteomes" id="UP000000759">
    <property type="component" value="Chromosome 7"/>
</dbReference>
<dbReference type="AlphaFoldDB" id="B7FYB3"/>
<dbReference type="PaxDb" id="2850-Phatr45624"/>
<dbReference type="InParanoid" id="B7FYB3"/>
<accession>B7FYB3</accession>
<gene>
    <name evidence="1" type="ORF">PHATRDRAFT_45624</name>
</gene>
<dbReference type="PANTHER" id="PTHR43657:SF1">
    <property type="entry name" value="ALTERED INHERITANCE OF MITOCHONDRIA PROTEIN 24, MITOCHONDRIAL"/>
    <property type="match status" value="1"/>
</dbReference>
<dbReference type="Pfam" id="PF01987">
    <property type="entry name" value="AIM24"/>
    <property type="match status" value="1"/>
</dbReference>
<dbReference type="SUPFAM" id="SSF51219">
    <property type="entry name" value="TRAP-like"/>
    <property type="match status" value="1"/>
</dbReference>
<dbReference type="InterPro" id="IPR036983">
    <property type="entry name" value="AIM24_sf"/>
</dbReference>
<dbReference type="EMBL" id="CM000610">
    <property type="protein sequence ID" value="EEC48694.1"/>
    <property type="molecule type" value="Genomic_DNA"/>
</dbReference>
<proteinExistence type="predicted"/>
<dbReference type="InterPro" id="IPR016031">
    <property type="entry name" value="Trp_RNA-bd_attenuator-like_dom"/>
</dbReference>
<reference evidence="2" key="2">
    <citation type="submission" date="2008-08" db="EMBL/GenBank/DDBJ databases">
        <authorList>
            <consortium name="Diatom Consortium"/>
            <person name="Grigoriev I."/>
            <person name="Grimwood J."/>
            <person name="Kuo A."/>
            <person name="Otillar R.P."/>
            <person name="Salamov A."/>
            <person name="Detter J.C."/>
            <person name="Lindquist E."/>
            <person name="Shapiro H."/>
            <person name="Lucas S."/>
            <person name="Glavina del Rio T."/>
            <person name="Pitluck S."/>
            <person name="Rokhsar D."/>
            <person name="Bowler C."/>
        </authorList>
    </citation>
    <scope>GENOME REANNOTATION</scope>
    <source>
        <strain evidence="2">CCAP 1055/1</strain>
    </source>
</reference>
<dbReference type="GeneID" id="7200663"/>
<dbReference type="KEGG" id="pti:PHATRDRAFT_45624"/>
<name>B7FYB3_PHATC</name>
<evidence type="ECO:0000313" key="2">
    <source>
        <dbReference type="Proteomes" id="UP000000759"/>
    </source>
</evidence>
<evidence type="ECO:0000313" key="1">
    <source>
        <dbReference type="EMBL" id="EEC48694.1"/>
    </source>
</evidence>
<dbReference type="RefSeq" id="XP_002179708.1">
    <property type="nucleotide sequence ID" value="XM_002179672.1"/>
</dbReference>
<dbReference type="HOGENOM" id="CLU_040551_0_1_1"/>
<reference evidence="1 2" key="1">
    <citation type="journal article" date="2008" name="Nature">
        <title>The Phaeodactylum genome reveals the evolutionary history of diatom genomes.</title>
        <authorList>
            <person name="Bowler C."/>
            <person name="Allen A.E."/>
            <person name="Badger J.H."/>
            <person name="Grimwood J."/>
            <person name="Jabbari K."/>
            <person name="Kuo A."/>
            <person name="Maheswari U."/>
            <person name="Martens C."/>
            <person name="Maumus F."/>
            <person name="Otillar R.P."/>
            <person name="Rayko E."/>
            <person name="Salamov A."/>
            <person name="Vandepoele K."/>
            <person name="Beszteri B."/>
            <person name="Gruber A."/>
            <person name="Heijde M."/>
            <person name="Katinka M."/>
            <person name="Mock T."/>
            <person name="Valentin K."/>
            <person name="Verret F."/>
            <person name="Berges J.A."/>
            <person name="Brownlee C."/>
            <person name="Cadoret J.P."/>
            <person name="Chiovitti A."/>
            <person name="Choi C.J."/>
            <person name="Coesel S."/>
            <person name="De Martino A."/>
            <person name="Detter J.C."/>
            <person name="Durkin C."/>
            <person name="Falciatore A."/>
            <person name="Fournet J."/>
            <person name="Haruta M."/>
            <person name="Huysman M.J."/>
            <person name="Jenkins B.D."/>
            <person name="Jiroutova K."/>
            <person name="Jorgensen R.E."/>
            <person name="Joubert Y."/>
            <person name="Kaplan A."/>
            <person name="Kroger N."/>
            <person name="Kroth P.G."/>
            <person name="La Roche J."/>
            <person name="Lindquist E."/>
            <person name="Lommer M."/>
            <person name="Martin-Jezequel V."/>
            <person name="Lopez P.J."/>
            <person name="Lucas S."/>
            <person name="Mangogna M."/>
            <person name="McGinnis K."/>
            <person name="Medlin L.K."/>
            <person name="Montsant A."/>
            <person name="Oudot-Le Secq M.P."/>
            <person name="Napoli C."/>
            <person name="Obornik M."/>
            <person name="Parker M.S."/>
            <person name="Petit J.L."/>
            <person name="Porcel B.M."/>
            <person name="Poulsen N."/>
            <person name="Robison M."/>
            <person name="Rychlewski L."/>
            <person name="Rynearson T.A."/>
            <person name="Schmutz J."/>
            <person name="Shapiro H."/>
            <person name="Siaut M."/>
            <person name="Stanley M."/>
            <person name="Sussman M.R."/>
            <person name="Taylor A.R."/>
            <person name="Vardi A."/>
            <person name="von Dassow P."/>
            <person name="Vyverman W."/>
            <person name="Willis A."/>
            <person name="Wyrwicz L.S."/>
            <person name="Rokhsar D.S."/>
            <person name="Weissenbach J."/>
            <person name="Armbrust E.V."/>
            <person name="Green B.R."/>
            <person name="Van de Peer Y."/>
            <person name="Grigoriev I.V."/>
        </authorList>
    </citation>
    <scope>NUCLEOTIDE SEQUENCE [LARGE SCALE GENOMIC DNA]</scope>
    <source>
        <strain evidence="1 2">CCAP 1055/1</strain>
    </source>
</reference>
<dbReference type="PANTHER" id="PTHR43657">
    <property type="entry name" value="TRYPTOPHAN RNA-BINDING ATTENUATOR PROTEIN-LIKE PROTEIN"/>
    <property type="match status" value="1"/>
</dbReference>
<dbReference type="eggNOG" id="ENOG502QVFQ">
    <property type="taxonomic scope" value="Eukaryota"/>
</dbReference>
<dbReference type="InterPro" id="IPR002838">
    <property type="entry name" value="AIM24"/>
</dbReference>
<dbReference type="STRING" id="556484.B7FYB3"/>
<dbReference type="OrthoDB" id="1705416at2759"/>
<sequence>MNDEPEIVVDFAAAEEVAPLTEEIQNHADPMGSGFLWYTPPLASTKEHRTGGHEWMISGHDMQVLTTTVPPGEQVVTEIGSFMYGSVDMKTSVELTLCSRVGFAGGLSRILGGESCVKVMLTNASNEEGYVGITPNFPAKIVPIKFGHHISPDHALISQGGAYMSHLGDVNVGCDLDASLRTCCCAGFGCFRQKITGSDESIAFLAAGGTLIYRYLSENETITVDSRSVVAMEETVTLGIAPNGRICMCCLGGEGCFSTTLTGPGKVFMQSMNFQKFRDAVQTTVIDDRGDGSESAFN</sequence>
<dbReference type="Gene3D" id="3.60.160.10">
    <property type="entry name" value="Mitochondrial biogenesis AIM24"/>
    <property type="match status" value="1"/>
</dbReference>
<keyword evidence="2" id="KW-1185">Reference proteome</keyword>
<organism evidence="1 2">
    <name type="scientific">Phaeodactylum tricornutum (strain CCAP 1055/1)</name>
    <dbReference type="NCBI Taxonomy" id="556484"/>
    <lineage>
        <taxon>Eukaryota</taxon>
        <taxon>Sar</taxon>
        <taxon>Stramenopiles</taxon>
        <taxon>Ochrophyta</taxon>
        <taxon>Bacillariophyta</taxon>
        <taxon>Bacillariophyceae</taxon>
        <taxon>Bacillariophycidae</taxon>
        <taxon>Naviculales</taxon>
        <taxon>Phaeodactylaceae</taxon>
        <taxon>Phaeodactylum</taxon>
    </lineage>
</organism>
<protein>
    <submittedName>
        <fullName evidence="1">Uncharacterized protein</fullName>
    </submittedName>
</protein>